<accession>A0A024GPA5</accession>
<evidence type="ECO:0000313" key="1">
    <source>
        <dbReference type="EMBL" id="CCI48722.1"/>
    </source>
</evidence>
<keyword evidence="2" id="KW-1185">Reference proteome</keyword>
<sequence>MKTLFLKRTYAFGAIGVFSARDSTLLAEHVTLIRTPSQLHEGFQRGLQVTIHPPLHLSETNEADANQQYTVKLVMNGGSKEDIPSKLITQLGGESNRIRMDNPRLYFGYYLKNEDQFFAEEKLKNSEIAFLSQKYTDDVTFNPGSEAIRIPELKHEALEKSLTSHGFKKLIDGRLSGSCTGLEKVFDGTDVTSNFVIKISDVERQDIMLGRDDYIQEEEETCIVDLVVSSKGTVLGINTLKEFAFCIDTSGGMKKYNFEPASLLYSNLKFSSKKVAR</sequence>
<dbReference type="InParanoid" id="A0A024GPA5"/>
<comment type="caution">
    <text evidence="1">The sequence shown here is derived from an EMBL/GenBank/DDBJ whole genome shotgun (WGS) entry which is preliminary data.</text>
</comment>
<protein>
    <recommendedName>
        <fullName evidence="3">Peptidase A1 domain-containing protein</fullName>
    </recommendedName>
</protein>
<organism evidence="1 2">
    <name type="scientific">Albugo candida</name>
    <dbReference type="NCBI Taxonomy" id="65357"/>
    <lineage>
        <taxon>Eukaryota</taxon>
        <taxon>Sar</taxon>
        <taxon>Stramenopiles</taxon>
        <taxon>Oomycota</taxon>
        <taxon>Peronosporomycetes</taxon>
        <taxon>Albuginales</taxon>
        <taxon>Albuginaceae</taxon>
        <taxon>Albugo</taxon>
    </lineage>
</organism>
<name>A0A024GPA5_9STRA</name>
<evidence type="ECO:0000313" key="2">
    <source>
        <dbReference type="Proteomes" id="UP000053237"/>
    </source>
</evidence>
<gene>
    <name evidence="1" type="ORF">BN9_099210</name>
</gene>
<evidence type="ECO:0008006" key="3">
    <source>
        <dbReference type="Google" id="ProtNLM"/>
    </source>
</evidence>
<reference evidence="1 2" key="1">
    <citation type="submission" date="2012-05" db="EMBL/GenBank/DDBJ databases">
        <title>Recombination and specialization in a pathogen metapopulation.</title>
        <authorList>
            <person name="Gardiner A."/>
            <person name="Kemen E."/>
            <person name="Schultz-Larsen T."/>
            <person name="MacLean D."/>
            <person name="Van Oosterhout C."/>
            <person name="Jones J.D.G."/>
        </authorList>
    </citation>
    <scope>NUCLEOTIDE SEQUENCE [LARGE SCALE GENOMIC DNA]</scope>
    <source>
        <strain evidence="1 2">Ac Nc2</strain>
    </source>
</reference>
<dbReference type="AlphaFoldDB" id="A0A024GPA5"/>
<proteinExistence type="predicted"/>
<dbReference type="Proteomes" id="UP000053237">
    <property type="component" value="Unassembled WGS sequence"/>
</dbReference>
<dbReference type="EMBL" id="CAIX01000244">
    <property type="protein sequence ID" value="CCI48722.1"/>
    <property type="molecule type" value="Genomic_DNA"/>
</dbReference>